<proteinExistence type="predicted"/>
<evidence type="ECO:0000256" key="1">
    <source>
        <dbReference type="SAM" id="Phobius"/>
    </source>
</evidence>
<dbReference type="Proteomes" id="UP000237433">
    <property type="component" value="Unassembled WGS sequence"/>
</dbReference>
<reference evidence="2 3" key="1">
    <citation type="journal article" date="2015" name="J. Am. Soc. Brew. Chem.">
        <title>Dissolved carbon dioxide selects for lactic acid bacteria able to grow in and spoil packaged beer.</title>
        <authorList>
            <person name="Bergsveinson J."/>
            <person name="Redekop A."/>
            <person name="Zoerb S."/>
            <person name="Ziola B."/>
        </authorList>
    </citation>
    <scope>NUCLEOTIDE SEQUENCE [LARGE SCALE GENOMIC DNA]</scope>
    <source>
        <strain evidence="2 3">CCC B1205</strain>
    </source>
</reference>
<keyword evidence="1" id="KW-1133">Transmembrane helix</keyword>
<gene>
    <name evidence="2" type="ORF">ACX51_00610</name>
</gene>
<dbReference type="AlphaFoldDB" id="A0ABD6W4G4"/>
<comment type="caution">
    <text evidence="2">The sequence shown here is derived from an EMBL/GenBank/DDBJ whole genome shotgun (WGS) entry which is preliminary data.</text>
</comment>
<evidence type="ECO:0000313" key="3">
    <source>
        <dbReference type="Proteomes" id="UP000237433"/>
    </source>
</evidence>
<keyword evidence="1" id="KW-0472">Membrane</keyword>
<evidence type="ECO:0000313" key="2">
    <source>
        <dbReference type="EMBL" id="POE44360.1"/>
    </source>
</evidence>
<feature type="transmembrane region" description="Helical" evidence="1">
    <location>
        <begin position="30"/>
        <end position="49"/>
    </location>
</feature>
<keyword evidence="1" id="KW-0812">Transmembrane</keyword>
<sequence length="64" mass="7379">MIAVNDLNILLTHSLSQVVLLDDVKLNQKAGFFLGLFGYYQIQTLLFSLRHTAKRRLFKKKELG</sequence>
<protein>
    <submittedName>
        <fullName evidence="2">Uncharacterized protein</fullName>
    </submittedName>
</protein>
<organism evidence="2 3">
    <name type="scientific">Lacticaseibacillus paracasei</name>
    <name type="common">Lactobacillus paracasei</name>
    <dbReference type="NCBI Taxonomy" id="1597"/>
    <lineage>
        <taxon>Bacteria</taxon>
        <taxon>Bacillati</taxon>
        <taxon>Bacillota</taxon>
        <taxon>Bacilli</taxon>
        <taxon>Lactobacillales</taxon>
        <taxon>Lactobacillaceae</taxon>
        <taxon>Lacticaseibacillus</taxon>
    </lineage>
</organism>
<dbReference type="EMBL" id="LGIY01000001">
    <property type="protein sequence ID" value="POE44360.1"/>
    <property type="molecule type" value="Genomic_DNA"/>
</dbReference>
<accession>A0ABD6W4G4</accession>
<name>A0ABD6W4G4_LACPA</name>